<dbReference type="Pfam" id="PF00816">
    <property type="entry name" value="Histone_HNS"/>
    <property type="match status" value="1"/>
</dbReference>
<keyword evidence="3" id="KW-0238">DNA-binding</keyword>
<evidence type="ECO:0000259" key="2">
    <source>
        <dbReference type="Pfam" id="PF00816"/>
    </source>
</evidence>
<proteinExistence type="predicted"/>
<dbReference type="SUPFAM" id="SSF81273">
    <property type="entry name" value="H-NS histone-like proteins"/>
    <property type="match status" value="1"/>
</dbReference>
<feature type="region of interest" description="Disordered" evidence="1">
    <location>
        <begin position="64"/>
        <end position="110"/>
    </location>
</feature>
<dbReference type="GO" id="GO:0003677">
    <property type="term" value="F:DNA binding"/>
    <property type="evidence" value="ECO:0007669"/>
    <property type="project" value="UniProtKB-KW"/>
</dbReference>
<sequence>MSSESLQTLEAQLSALEARIAVRRAAIRNDVVEQIVKLMREYEITAREVEILLSVGQRRRIPPRYWDPDTGATWSGRGKRPRWMQGRDPEDFRLEPDSDSAGGDAEKKEV</sequence>
<protein>
    <submittedName>
        <fullName evidence="3">DNA-binding protein H-NS</fullName>
    </submittedName>
</protein>
<reference evidence="3 4" key="1">
    <citation type="submission" date="2018-05" db="EMBL/GenBank/DDBJ databases">
        <title>Comparative genomics of bacterial root endophytes of switchgrass collected from native prairies over two seasons.</title>
        <authorList>
            <person name="Tang Y."/>
        </authorList>
    </citation>
    <scope>NUCLEOTIDE SEQUENCE [LARGE SCALE GENOMIC DNA]</scope>
    <source>
        <strain evidence="3 4">NFIX32</strain>
    </source>
</reference>
<dbReference type="EMBL" id="QJJY01000033">
    <property type="protein sequence ID" value="PXX23832.1"/>
    <property type="molecule type" value="Genomic_DNA"/>
</dbReference>
<dbReference type="Gene3D" id="4.10.430.30">
    <property type="match status" value="1"/>
</dbReference>
<feature type="domain" description="DNA-binding protein H-NS-like C-terminal" evidence="2">
    <location>
        <begin position="63"/>
        <end position="93"/>
    </location>
</feature>
<name>A0A318HZN9_BURPY</name>
<dbReference type="Proteomes" id="UP000247755">
    <property type="component" value="Unassembled WGS sequence"/>
</dbReference>
<feature type="compositionally biased region" description="Basic and acidic residues" evidence="1">
    <location>
        <begin position="85"/>
        <end position="96"/>
    </location>
</feature>
<dbReference type="RefSeq" id="WP_072444757.1">
    <property type="nucleotide sequence ID" value="NZ_QJJY01000033.1"/>
</dbReference>
<dbReference type="InterPro" id="IPR027444">
    <property type="entry name" value="H-NS_C_dom"/>
</dbReference>
<gene>
    <name evidence="3" type="ORF">NA66_103348</name>
</gene>
<evidence type="ECO:0000313" key="3">
    <source>
        <dbReference type="EMBL" id="PXX23832.1"/>
    </source>
</evidence>
<comment type="caution">
    <text evidence="3">The sequence shown here is derived from an EMBL/GenBank/DDBJ whole genome shotgun (WGS) entry which is preliminary data.</text>
</comment>
<evidence type="ECO:0000256" key="1">
    <source>
        <dbReference type="SAM" id="MobiDB-lite"/>
    </source>
</evidence>
<accession>A0A318HZN9</accession>
<evidence type="ECO:0000313" key="4">
    <source>
        <dbReference type="Proteomes" id="UP000247755"/>
    </source>
</evidence>
<organism evidence="3 4">
    <name type="scientific">Burkholderia pyrrocinia</name>
    <name type="common">Pseudomonas pyrrocinia</name>
    <dbReference type="NCBI Taxonomy" id="60550"/>
    <lineage>
        <taxon>Bacteria</taxon>
        <taxon>Pseudomonadati</taxon>
        <taxon>Pseudomonadota</taxon>
        <taxon>Betaproteobacteria</taxon>
        <taxon>Burkholderiales</taxon>
        <taxon>Burkholderiaceae</taxon>
        <taxon>Burkholderia</taxon>
        <taxon>Burkholderia cepacia complex</taxon>
    </lineage>
</organism>
<dbReference type="AlphaFoldDB" id="A0A318HZN9"/>